<reference evidence="1" key="1">
    <citation type="submission" date="2021-02" db="EMBL/GenBank/DDBJ databases">
        <authorList>
            <person name="Nowell W R."/>
        </authorList>
    </citation>
    <scope>NUCLEOTIDE SEQUENCE</scope>
</reference>
<dbReference type="Proteomes" id="UP000663882">
    <property type="component" value="Unassembled WGS sequence"/>
</dbReference>
<evidence type="ECO:0000313" key="1">
    <source>
        <dbReference type="EMBL" id="CAF1522480.1"/>
    </source>
</evidence>
<proteinExistence type="predicted"/>
<dbReference type="EMBL" id="CAJNOO010016726">
    <property type="protein sequence ID" value="CAF1522480.1"/>
    <property type="molecule type" value="Genomic_DNA"/>
</dbReference>
<evidence type="ECO:0000313" key="2">
    <source>
        <dbReference type="Proteomes" id="UP000663882"/>
    </source>
</evidence>
<sequence length="10" mass="919">GVDNSSGGNI</sequence>
<comment type="caution">
    <text evidence="1">The sequence shown here is derived from an EMBL/GenBank/DDBJ whole genome shotgun (WGS) entry which is preliminary data.</text>
</comment>
<gene>
    <name evidence="1" type="ORF">RFH988_LOCUS39328</name>
</gene>
<accession>A0A815UYW3</accession>
<organism evidence="1 2">
    <name type="scientific">Rotaria sordida</name>
    <dbReference type="NCBI Taxonomy" id="392033"/>
    <lineage>
        <taxon>Eukaryota</taxon>
        <taxon>Metazoa</taxon>
        <taxon>Spiralia</taxon>
        <taxon>Gnathifera</taxon>
        <taxon>Rotifera</taxon>
        <taxon>Eurotatoria</taxon>
        <taxon>Bdelloidea</taxon>
        <taxon>Philodinida</taxon>
        <taxon>Philodinidae</taxon>
        <taxon>Rotaria</taxon>
    </lineage>
</organism>
<feature type="non-terminal residue" evidence="1">
    <location>
        <position position="1"/>
    </location>
</feature>
<protein>
    <submittedName>
        <fullName evidence="1">Uncharacterized protein</fullName>
    </submittedName>
</protein>
<name>A0A815UYW3_9BILA</name>